<dbReference type="Gene3D" id="1.20.120.160">
    <property type="entry name" value="HPT domain"/>
    <property type="match status" value="1"/>
</dbReference>
<accession>A0ABS5BQR5</accession>
<evidence type="ECO:0000256" key="4">
    <source>
        <dbReference type="ARBA" id="ARBA00022475"/>
    </source>
</evidence>
<comment type="catalytic activity">
    <reaction evidence="1">
        <text>ATP + protein L-histidine = ADP + protein N-phospho-L-histidine.</text>
        <dbReference type="EC" id="2.7.13.3"/>
    </reaction>
</comment>
<dbReference type="InterPro" id="IPR005467">
    <property type="entry name" value="His_kinase_dom"/>
</dbReference>
<dbReference type="SUPFAM" id="SSF47384">
    <property type="entry name" value="Homodimeric domain of signal transducing histidine kinase"/>
    <property type="match status" value="1"/>
</dbReference>
<dbReference type="InterPro" id="IPR036641">
    <property type="entry name" value="HPT_dom_sf"/>
</dbReference>
<dbReference type="Pfam" id="PF13493">
    <property type="entry name" value="DUF4118"/>
    <property type="match status" value="1"/>
</dbReference>
<comment type="caution">
    <text evidence="21">The sequence shown here is derived from an EMBL/GenBank/DDBJ whole genome shotgun (WGS) entry which is preliminary data.</text>
</comment>
<evidence type="ECO:0000256" key="11">
    <source>
        <dbReference type="ARBA" id="ARBA00022989"/>
    </source>
</evidence>
<keyword evidence="5 14" id="KW-0597">Phosphoprotein</keyword>
<dbReference type="InterPro" id="IPR011006">
    <property type="entry name" value="CheY-like_superfamily"/>
</dbReference>
<feature type="domain" description="Histidine kinase" evidence="18">
    <location>
        <begin position="272"/>
        <end position="504"/>
    </location>
</feature>
<sequence>MDEQRPDRRVGYGVALVATAITFAVRLALWPVIGDVVPHMAFFPAVMLAAYVGGFRPGVLATFLSAVAANLVFTEPHFRLGIKSLNAAVALPLFALGGLMMSGVCEALHRTRRRLIAQAIRETEERLELAVRGSNIGIWDLAMPDGTFESGRLTAVNLWEQFGYSADTQMDFADRIAMWHPDDRERALRAVHACLNGETKEFEAEYRLRHRDGSFRWWLHRGVVVRDATGRPARFIGSSVDITNRIRIEEELRRAKEAAESANRAKDEFLANVSHEIRTPMNAILGMTELTLDTTLTADQRQWLETVKSAANNLLAIINDLLDFAKIEAGKMELDPVDFPLRSALGDVLRALSTRAQQKGLELTSRVHPDVPDALVGDAGRFRQVLLNLIGNAIKFTERGTVSVEVGVQEAKEPTSVPNACVLRVSVRDTGIGIARDKRETIFRAFEQADNSMTRRYGGTGLGLSIAARLAELMGGAITVDSTLGAGSTFCFAARFELKMPLVPRQITAQTAPGKDAPETMPEEQKPASPISAPTPLRVLVAEDNEFNAQLMEQLLVRRGHRVRLARDGRQALALALEADSDVMLLDLHMPELNGFQVIQSLREREAGTAGHLPVIALTARARPEDRARCLAAGMDDFLTKPVRPPELFAAITRVTRIAPSPDAPESRLTPSAILAACEEDAELLGKLCGWFRDKVPAHLGALSAACRAGHLYGIQESAHKLAGTLAVFSTPAGELASRAEDRAAAGERAEAVAIARRLEPAVTALLRLTDGLRVEHLRALVAESAAPAS</sequence>
<evidence type="ECO:0000256" key="3">
    <source>
        <dbReference type="ARBA" id="ARBA00012438"/>
    </source>
</evidence>
<dbReference type="InterPro" id="IPR003594">
    <property type="entry name" value="HATPase_dom"/>
</dbReference>
<keyword evidence="15" id="KW-0175">Coiled coil</keyword>
<dbReference type="SUPFAM" id="SSF55874">
    <property type="entry name" value="ATPase domain of HSP90 chaperone/DNA topoisomerase II/histidine kinase"/>
    <property type="match status" value="1"/>
</dbReference>
<dbReference type="SUPFAM" id="SSF47226">
    <property type="entry name" value="Histidine-containing phosphotransfer domain, HPT domain"/>
    <property type="match status" value="1"/>
</dbReference>
<keyword evidence="4" id="KW-1003">Cell membrane</keyword>
<evidence type="ECO:0000256" key="1">
    <source>
        <dbReference type="ARBA" id="ARBA00000085"/>
    </source>
</evidence>
<dbReference type="EMBL" id="JAGKQQ010000001">
    <property type="protein sequence ID" value="MBP3956041.1"/>
    <property type="molecule type" value="Genomic_DNA"/>
</dbReference>
<keyword evidence="8" id="KW-0547">Nucleotide-binding</keyword>
<feature type="transmembrane region" description="Helical" evidence="17">
    <location>
        <begin position="85"/>
        <end position="104"/>
    </location>
</feature>
<feature type="modified residue" description="4-aspartylphosphate" evidence="14">
    <location>
        <position position="587"/>
    </location>
</feature>
<feature type="domain" description="PAC" evidence="20">
    <location>
        <begin position="202"/>
        <end position="254"/>
    </location>
</feature>
<dbReference type="CDD" id="cd16922">
    <property type="entry name" value="HATPase_EvgS-ArcB-TorS-like"/>
    <property type="match status" value="1"/>
</dbReference>
<keyword evidence="22" id="KW-1185">Reference proteome</keyword>
<evidence type="ECO:0000256" key="5">
    <source>
        <dbReference type="ARBA" id="ARBA00022553"/>
    </source>
</evidence>
<dbReference type="InterPro" id="IPR000700">
    <property type="entry name" value="PAS-assoc_C"/>
</dbReference>
<keyword evidence="12" id="KW-0902">Two-component regulatory system</keyword>
<evidence type="ECO:0000259" key="19">
    <source>
        <dbReference type="PROSITE" id="PS50110"/>
    </source>
</evidence>
<dbReference type="RefSeq" id="WP_210654081.1">
    <property type="nucleotide sequence ID" value="NZ_JAGKQQ010000001.1"/>
</dbReference>
<keyword evidence="9" id="KW-0418">Kinase</keyword>
<dbReference type="CDD" id="cd17546">
    <property type="entry name" value="REC_hyHK_CKI1_RcsC-like"/>
    <property type="match status" value="1"/>
</dbReference>
<dbReference type="NCBIfam" id="TIGR00229">
    <property type="entry name" value="sensory_box"/>
    <property type="match status" value="1"/>
</dbReference>
<feature type="transmembrane region" description="Helical" evidence="17">
    <location>
        <begin position="12"/>
        <end position="33"/>
    </location>
</feature>
<evidence type="ECO:0000256" key="9">
    <source>
        <dbReference type="ARBA" id="ARBA00022777"/>
    </source>
</evidence>
<feature type="coiled-coil region" evidence="15">
    <location>
        <begin position="245"/>
        <end position="272"/>
    </location>
</feature>
<evidence type="ECO:0000256" key="2">
    <source>
        <dbReference type="ARBA" id="ARBA00004651"/>
    </source>
</evidence>
<dbReference type="Gene3D" id="3.40.50.2300">
    <property type="match status" value="1"/>
</dbReference>
<evidence type="ECO:0000256" key="13">
    <source>
        <dbReference type="ARBA" id="ARBA00023136"/>
    </source>
</evidence>
<dbReference type="SMART" id="SM00086">
    <property type="entry name" value="PAC"/>
    <property type="match status" value="1"/>
</dbReference>
<dbReference type="InterPro" id="IPR013655">
    <property type="entry name" value="PAS_fold_3"/>
</dbReference>
<dbReference type="Pfam" id="PF08447">
    <property type="entry name" value="PAS_3"/>
    <property type="match status" value="1"/>
</dbReference>
<dbReference type="PROSITE" id="PS50109">
    <property type="entry name" value="HIS_KIN"/>
    <property type="match status" value="1"/>
</dbReference>
<evidence type="ECO:0000256" key="14">
    <source>
        <dbReference type="PROSITE-ProRule" id="PRU00169"/>
    </source>
</evidence>
<dbReference type="InterPro" id="IPR038318">
    <property type="entry name" value="KdpD_sf"/>
</dbReference>
<dbReference type="Gene3D" id="3.30.565.10">
    <property type="entry name" value="Histidine kinase-like ATPase, C-terminal domain"/>
    <property type="match status" value="1"/>
</dbReference>
<dbReference type="CDD" id="cd00130">
    <property type="entry name" value="PAS"/>
    <property type="match status" value="1"/>
</dbReference>
<evidence type="ECO:0000256" key="10">
    <source>
        <dbReference type="ARBA" id="ARBA00022840"/>
    </source>
</evidence>
<evidence type="ECO:0000256" key="6">
    <source>
        <dbReference type="ARBA" id="ARBA00022679"/>
    </source>
</evidence>
<keyword evidence="6" id="KW-0808">Transferase</keyword>
<dbReference type="Gene3D" id="1.20.120.620">
    <property type="entry name" value="Backbone structure of the membrane domain of e. Coli histidine kinase receptor kdpd"/>
    <property type="match status" value="1"/>
</dbReference>
<keyword evidence="13 17" id="KW-0472">Membrane</keyword>
<reference evidence="21 22" key="1">
    <citation type="submission" date="2021-04" db="EMBL/GenBank/DDBJ databases">
        <authorList>
            <person name="Ivanova A."/>
        </authorList>
    </citation>
    <scope>NUCLEOTIDE SEQUENCE [LARGE SCALE GENOMIC DNA]</scope>
    <source>
        <strain evidence="21 22">G18</strain>
    </source>
</reference>
<gene>
    <name evidence="21" type="ORF">J8F10_12180</name>
</gene>
<dbReference type="InterPro" id="IPR001610">
    <property type="entry name" value="PAC"/>
</dbReference>
<dbReference type="CDD" id="cd00082">
    <property type="entry name" value="HisKA"/>
    <property type="match status" value="1"/>
</dbReference>
<dbReference type="SUPFAM" id="SSF52172">
    <property type="entry name" value="CheY-like"/>
    <property type="match status" value="1"/>
</dbReference>
<dbReference type="InterPro" id="IPR003661">
    <property type="entry name" value="HisK_dim/P_dom"/>
</dbReference>
<name>A0ABS5BQR5_9BACT</name>
<dbReference type="Pfam" id="PF02518">
    <property type="entry name" value="HATPase_c"/>
    <property type="match status" value="1"/>
</dbReference>
<dbReference type="SMART" id="SM00388">
    <property type="entry name" value="HisKA"/>
    <property type="match status" value="1"/>
</dbReference>
<evidence type="ECO:0000256" key="15">
    <source>
        <dbReference type="SAM" id="Coils"/>
    </source>
</evidence>
<dbReference type="EC" id="2.7.13.3" evidence="3"/>
<dbReference type="PROSITE" id="PS50113">
    <property type="entry name" value="PAC"/>
    <property type="match status" value="1"/>
</dbReference>
<keyword evidence="7 17" id="KW-0812">Transmembrane</keyword>
<dbReference type="InterPro" id="IPR025201">
    <property type="entry name" value="KdpD_TM"/>
</dbReference>
<dbReference type="SMART" id="SM00448">
    <property type="entry name" value="REC"/>
    <property type="match status" value="1"/>
</dbReference>
<dbReference type="Proteomes" id="UP000676565">
    <property type="component" value="Unassembled WGS sequence"/>
</dbReference>
<feature type="domain" description="Response regulatory" evidence="19">
    <location>
        <begin position="538"/>
        <end position="656"/>
    </location>
</feature>
<dbReference type="InterPro" id="IPR036890">
    <property type="entry name" value="HATPase_C_sf"/>
</dbReference>
<comment type="subcellular location">
    <subcellularLocation>
        <location evidence="2">Cell membrane</location>
        <topology evidence="2">Multi-pass membrane protein</topology>
    </subcellularLocation>
</comment>
<dbReference type="PANTHER" id="PTHR45339">
    <property type="entry name" value="HYBRID SIGNAL TRANSDUCTION HISTIDINE KINASE J"/>
    <property type="match status" value="1"/>
</dbReference>
<proteinExistence type="predicted"/>
<evidence type="ECO:0000259" key="18">
    <source>
        <dbReference type="PROSITE" id="PS50109"/>
    </source>
</evidence>
<feature type="transmembrane region" description="Helical" evidence="17">
    <location>
        <begin position="45"/>
        <end position="73"/>
    </location>
</feature>
<keyword evidence="10" id="KW-0067">ATP-binding</keyword>
<dbReference type="PROSITE" id="PS50110">
    <property type="entry name" value="RESPONSE_REGULATORY"/>
    <property type="match status" value="1"/>
</dbReference>
<evidence type="ECO:0000256" key="16">
    <source>
        <dbReference type="SAM" id="MobiDB-lite"/>
    </source>
</evidence>
<keyword evidence="11 17" id="KW-1133">Transmembrane helix</keyword>
<evidence type="ECO:0000256" key="8">
    <source>
        <dbReference type="ARBA" id="ARBA00022741"/>
    </source>
</evidence>
<dbReference type="SMART" id="SM00387">
    <property type="entry name" value="HATPase_c"/>
    <property type="match status" value="1"/>
</dbReference>
<dbReference type="Gene3D" id="3.30.450.20">
    <property type="entry name" value="PAS domain"/>
    <property type="match status" value="1"/>
</dbReference>
<protein>
    <recommendedName>
        <fullName evidence="3">histidine kinase</fullName>
        <ecNumber evidence="3">2.7.13.3</ecNumber>
    </recommendedName>
</protein>
<dbReference type="InterPro" id="IPR001789">
    <property type="entry name" value="Sig_transdc_resp-reg_receiver"/>
</dbReference>
<dbReference type="PRINTS" id="PR00344">
    <property type="entry name" value="BCTRLSENSOR"/>
</dbReference>
<feature type="region of interest" description="Disordered" evidence="16">
    <location>
        <begin position="510"/>
        <end position="532"/>
    </location>
</feature>
<dbReference type="Pfam" id="PF00512">
    <property type="entry name" value="HisKA"/>
    <property type="match status" value="1"/>
</dbReference>
<dbReference type="PANTHER" id="PTHR45339:SF1">
    <property type="entry name" value="HYBRID SIGNAL TRANSDUCTION HISTIDINE KINASE J"/>
    <property type="match status" value="1"/>
</dbReference>
<organism evidence="21 22">
    <name type="scientific">Gemmata palustris</name>
    <dbReference type="NCBI Taxonomy" id="2822762"/>
    <lineage>
        <taxon>Bacteria</taxon>
        <taxon>Pseudomonadati</taxon>
        <taxon>Planctomycetota</taxon>
        <taxon>Planctomycetia</taxon>
        <taxon>Gemmatales</taxon>
        <taxon>Gemmataceae</taxon>
        <taxon>Gemmata</taxon>
    </lineage>
</organism>
<dbReference type="InterPro" id="IPR036097">
    <property type="entry name" value="HisK_dim/P_sf"/>
</dbReference>
<dbReference type="InterPro" id="IPR000014">
    <property type="entry name" value="PAS"/>
</dbReference>
<evidence type="ECO:0000256" key="17">
    <source>
        <dbReference type="SAM" id="Phobius"/>
    </source>
</evidence>
<dbReference type="SUPFAM" id="SSF55785">
    <property type="entry name" value="PYP-like sensor domain (PAS domain)"/>
    <property type="match status" value="1"/>
</dbReference>
<evidence type="ECO:0000256" key="7">
    <source>
        <dbReference type="ARBA" id="ARBA00022692"/>
    </source>
</evidence>
<evidence type="ECO:0000313" key="22">
    <source>
        <dbReference type="Proteomes" id="UP000676565"/>
    </source>
</evidence>
<evidence type="ECO:0000256" key="12">
    <source>
        <dbReference type="ARBA" id="ARBA00023012"/>
    </source>
</evidence>
<dbReference type="InterPro" id="IPR035965">
    <property type="entry name" value="PAS-like_dom_sf"/>
</dbReference>
<dbReference type="InterPro" id="IPR004358">
    <property type="entry name" value="Sig_transdc_His_kin-like_C"/>
</dbReference>
<evidence type="ECO:0000259" key="20">
    <source>
        <dbReference type="PROSITE" id="PS50113"/>
    </source>
</evidence>
<dbReference type="Gene3D" id="1.10.287.130">
    <property type="match status" value="1"/>
</dbReference>
<dbReference type="Pfam" id="PF00072">
    <property type="entry name" value="Response_reg"/>
    <property type="match status" value="1"/>
</dbReference>
<evidence type="ECO:0000313" key="21">
    <source>
        <dbReference type="EMBL" id="MBP3956041.1"/>
    </source>
</evidence>